<proteinExistence type="predicted"/>
<evidence type="ECO:0000313" key="9">
    <source>
        <dbReference type="EMBL" id="MBC5711228.1"/>
    </source>
</evidence>
<keyword evidence="5" id="KW-0547">Nucleotide-binding</keyword>
<evidence type="ECO:0000256" key="3">
    <source>
        <dbReference type="ARBA" id="ARBA00012367"/>
    </source>
</evidence>
<keyword evidence="10" id="KW-1185">Reference proteome</keyword>
<accession>A0ABR7HDF3</accession>
<dbReference type="InterPro" id="IPR019491">
    <property type="entry name" value="Lipoate_protein_ligase_C"/>
</dbReference>
<dbReference type="InterPro" id="IPR004143">
    <property type="entry name" value="BPL_LPL_catalytic"/>
</dbReference>
<reference evidence="9 10" key="1">
    <citation type="submission" date="2020-08" db="EMBL/GenBank/DDBJ databases">
        <title>Genome public.</title>
        <authorList>
            <person name="Liu C."/>
            <person name="Sun Q."/>
        </authorList>
    </citation>
    <scope>NUCLEOTIDE SEQUENCE [LARGE SCALE GENOMIC DNA]</scope>
    <source>
        <strain evidence="9 10">NSJ-66</strain>
    </source>
</reference>
<gene>
    <name evidence="9" type="ORF">H8S75_25155</name>
</gene>
<sequence length="338" mass="38629">MRRGGRGVIRRLTLALGPGSYPYPNFGMEEYLLYHVEEEECILYLWQNEKTVVIGRNQNAWKECRREELEAAGGHLVRRLSGGGAVFHDLGNLNFTFITRKDNYDVTKQTEVILRAAGKLGVNAERTGRNDITVDGRKFSGNAYYETGDFCYHHGTILLSVDKEEMACYLNVSREKLRSKSVDSVKSRVANLIEYVPDLTVRRMRDSLEESFGEVYGLPADPFPPERLCENEVRERTERFASWEWKYGRKIPFSDEAAARFTWGEAQVLVHVEEGRVQEGKIWSDALDTDFIKAAEDILTGMIWNRKAAADRFAVLSCGTPVQEAMRKDLQDLVCDMM</sequence>
<name>A0ABR7HDF3_9FIRM</name>
<evidence type="ECO:0000256" key="4">
    <source>
        <dbReference type="ARBA" id="ARBA00022598"/>
    </source>
</evidence>
<evidence type="ECO:0000256" key="5">
    <source>
        <dbReference type="ARBA" id="ARBA00022741"/>
    </source>
</evidence>
<keyword evidence="4 9" id="KW-0436">Ligase</keyword>
<dbReference type="SUPFAM" id="SSF82649">
    <property type="entry name" value="SufE/NifU"/>
    <property type="match status" value="1"/>
</dbReference>
<comment type="pathway">
    <text evidence="2">Protein modification; protein lipoylation via exogenous pathway; protein N(6)-(lipoyl)lysine from lipoate: step 1/2.</text>
</comment>
<feature type="domain" description="BPL/LPL catalytic" evidence="8">
    <location>
        <begin position="37"/>
        <end position="220"/>
    </location>
</feature>
<dbReference type="SUPFAM" id="SSF55681">
    <property type="entry name" value="Class II aaRS and biotin synthetases"/>
    <property type="match status" value="1"/>
</dbReference>
<evidence type="ECO:0000256" key="6">
    <source>
        <dbReference type="ARBA" id="ARBA00022840"/>
    </source>
</evidence>
<dbReference type="GO" id="GO:0016979">
    <property type="term" value="F:lipoate-protein ligase activity"/>
    <property type="evidence" value="ECO:0007669"/>
    <property type="project" value="UniProtKB-EC"/>
</dbReference>
<dbReference type="EMBL" id="JACOPB010000016">
    <property type="protein sequence ID" value="MBC5711228.1"/>
    <property type="molecule type" value="Genomic_DNA"/>
</dbReference>
<dbReference type="NCBIfam" id="TIGR00545">
    <property type="entry name" value="lipoyltrans"/>
    <property type="match status" value="1"/>
</dbReference>
<organism evidence="9 10">
    <name type="scientific">Hungatella hominis</name>
    <dbReference type="NCBI Taxonomy" id="2763050"/>
    <lineage>
        <taxon>Bacteria</taxon>
        <taxon>Bacillati</taxon>
        <taxon>Bacillota</taxon>
        <taxon>Clostridia</taxon>
        <taxon>Lachnospirales</taxon>
        <taxon>Lachnospiraceae</taxon>
        <taxon>Hungatella</taxon>
    </lineage>
</organism>
<dbReference type="InterPro" id="IPR004562">
    <property type="entry name" value="LipoylTrfase_LipoateP_Ligase"/>
</dbReference>
<dbReference type="Gene3D" id="3.30.390.50">
    <property type="entry name" value="CO dehydrogenase flavoprotein, C-terminal domain"/>
    <property type="match status" value="1"/>
</dbReference>
<comment type="pathway">
    <text evidence="1">Protein modification; protein lipoylation via exogenous pathway; protein N(6)-(lipoyl)lysine from lipoate: step 2/2.</text>
</comment>
<comment type="catalytic activity">
    <reaction evidence="7">
        <text>L-lysyl-[lipoyl-carrier protein] + (R)-lipoate + ATP = N(6)-[(R)-lipoyl]-L-lysyl-[lipoyl-carrier protein] + AMP + diphosphate + H(+)</text>
        <dbReference type="Rhea" id="RHEA:49288"/>
        <dbReference type="Rhea" id="RHEA-COMP:10500"/>
        <dbReference type="Rhea" id="RHEA-COMP:10502"/>
        <dbReference type="ChEBI" id="CHEBI:15378"/>
        <dbReference type="ChEBI" id="CHEBI:29969"/>
        <dbReference type="ChEBI" id="CHEBI:30616"/>
        <dbReference type="ChEBI" id="CHEBI:33019"/>
        <dbReference type="ChEBI" id="CHEBI:83088"/>
        <dbReference type="ChEBI" id="CHEBI:83099"/>
        <dbReference type="ChEBI" id="CHEBI:456215"/>
        <dbReference type="EC" id="6.3.1.20"/>
    </reaction>
</comment>
<comment type="caution">
    <text evidence="9">The sequence shown here is derived from an EMBL/GenBank/DDBJ whole genome shotgun (WGS) entry which is preliminary data.</text>
</comment>
<dbReference type="PROSITE" id="PS51733">
    <property type="entry name" value="BPL_LPL_CATALYTIC"/>
    <property type="match status" value="1"/>
</dbReference>
<evidence type="ECO:0000256" key="1">
    <source>
        <dbReference type="ARBA" id="ARBA00005085"/>
    </source>
</evidence>
<dbReference type="EC" id="6.3.1.20" evidence="3"/>
<dbReference type="InterPro" id="IPR045864">
    <property type="entry name" value="aa-tRNA-synth_II/BPL/LPL"/>
</dbReference>
<dbReference type="CDD" id="cd16443">
    <property type="entry name" value="LplA"/>
    <property type="match status" value="1"/>
</dbReference>
<evidence type="ECO:0000256" key="7">
    <source>
        <dbReference type="ARBA" id="ARBA00048037"/>
    </source>
</evidence>
<keyword evidence="6" id="KW-0067">ATP-binding</keyword>
<dbReference type="Pfam" id="PF10437">
    <property type="entry name" value="Lip_prot_lig_C"/>
    <property type="match status" value="1"/>
</dbReference>
<dbReference type="Proteomes" id="UP000634672">
    <property type="component" value="Unassembled WGS sequence"/>
</dbReference>
<protein>
    <recommendedName>
        <fullName evidence="3">lipoate--protein ligase</fullName>
        <ecNumber evidence="3">6.3.1.20</ecNumber>
    </recommendedName>
</protein>
<evidence type="ECO:0000313" key="10">
    <source>
        <dbReference type="Proteomes" id="UP000634672"/>
    </source>
</evidence>
<dbReference type="Pfam" id="PF21948">
    <property type="entry name" value="LplA-B_cat"/>
    <property type="match status" value="1"/>
</dbReference>
<dbReference type="PANTHER" id="PTHR12561:SF3">
    <property type="entry name" value="LIPOYLTRANSFERASE 1, MITOCHONDRIAL"/>
    <property type="match status" value="1"/>
</dbReference>
<evidence type="ECO:0000259" key="8">
    <source>
        <dbReference type="PROSITE" id="PS51733"/>
    </source>
</evidence>
<evidence type="ECO:0000256" key="2">
    <source>
        <dbReference type="ARBA" id="ARBA00005124"/>
    </source>
</evidence>
<dbReference type="PANTHER" id="PTHR12561">
    <property type="entry name" value="LIPOATE-PROTEIN LIGASE"/>
    <property type="match status" value="1"/>
</dbReference>
<dbReference type="Gene3D" id="3.30.930.10">
    <property type="entry name" value="Bira Bifunctional Protein, Domain 2"/>
    <property type="match status" value="1"/>
</dbReference>